<keyword evidence="3" id="KW-1185">Reference proteome</keyword>
<gene>
    <name evidence="2" type="ORF">G6F64_005545</name>
</gene>
<dbReference type="Proteomes" id="UP000716291">
    <property type="component" value="Unassembled WGS sequence"/>
</dbReference>
<comment type="caution">
    <text evidence="2">The sequence shown here is derived from an EMBL/GenBank/DDBJ whole genome shotgun (WGS) entry which is preliminary data.</text>
</comment>
<evidence type="ECO:0000256" key="1">
    <source>
        <dbReference type="SAM" id="MobiDB-lite"/>
    </source>
</evidence>
<name>A0A9P6XAY4_RHIOR</name>
<dbReference type="OrthoDB" id="2380640at2759"/>
<evidence type="ECO:0000313" key="3">
    <source>
        <dbReference type="Proteomes" id="UP000716291"/>
    </source>
</evidence>
<feature type="region of interest" description="Disordered" evidence="1">
    <location>
        <begin position="64"/>
        <end position="83"/>
    </location>
</feature>
<feature type="compositionally biased region" description="Polar residues" evidence="1">
    <location>
        <begin position="66"/>
        <end position="76"/>
    </location>
</feature>
<sequence length="112" mass="12702">MMCDTNWCTFCDNAISPYSDSLYCSESCLRHDALLHHPMLGYDYAELQGFPHVGSSEIAKRRRSSIHSSLPNQKLPSLSSSFSSTFSDEPFTTIIYQPKPRHVSSTDFMEQT</sequence>
<dbReference type="EMBL" id="JAANQT010000681">
    <property type="protein sequence ID" value="KAG1309128.1"/>
    <property type="molecule type" value="Genomic_DNA"/>
</dbReference>
<evidence type="ECO:0000313" key="2">
    <source>
        <dbReference type="EMBL" id="KAG1309128.1"/>
    </source>
</evidence>
<organism evidence="2 3">
    <name type="scientific">Rhizopus oryzae</name>
    <name type="common">Mucormycosis agent</name>
    <name type="synonym">Rhizopus arrhizus var. delemar</name>
    <dbReference type="NCBI Taxonomy" id="64495"/>
    <lineage>
        <taxon>Eukaryota</taxon>
        <taxon>Fungi</taxon>
        <taxon>Fungi incertae sedis</taxon>
        <taxon>Mucoromycota</taxon>
        <taxon>Mucoromycotina</taxon>
        <taxon>Mucoromycetes</taxon>
        <taxon>Mucorales</taxon>
        <taxon>Mucorineae</taxon>
        <taxon>Rhizopodaceae</taxon>
        <taxon>Rhizopus</taxon>
    </lineage>
</organism>
<accession>A0A9P6XAY4</accession>
<dbReference type="AlphaFoldDB" id="A0A9P6XAY4"/>
<reference evidence="2" key="1">
    <citation type="journal article" date="2020" name="Microb. Genom.">
        <title>Genetic diversity of clinical and environmental Mucorales isolates obtained from an investigation of mucormycosis cases among solid organ transplant recipients.</title>
        <authorList>
            <person name="Nguyen M.H."/>
            <person name="Kaul D."/>
            <person name="Muto C."/>
            <person name="Cheng S.J."/>
            <person name="Richter R.A."/>
            <person name="Bruno V.M."/>
            <person name="Liu G."/>
            <person name="Beyhan S."/>
            <person name="Sundermann A.J."/>
            <person name="Mounaud S."/>
            <person name="Pasculle A.W."/>
            <person name="Nierman W.C."/>
            <person name="Driscoll E."/>
            <person name="Cumbie R."/>
            <person name="Clancy C.J."/>
            <person name="Dupont C.L."/>
        </authorList>
    </citation>
    <scope>NUCLEOTIDE SEQUENCE</scope>
    <source>
        <strain evidence="2">GL11</strain>
    </source>
</reference>
<protein>
    <submittedName>
        <fullName evidence="2">Uncharacterized protein</fullName>
    </submittedName>
</protein>
<dbReference type="Pfam" id="PF12855">
    <property type="entry name" value="Ecl1"/>
    <property type="match status" value="1"/>
</dbReference>
<proteinExistence type="predicted"/>
<dbReference type="InterPro" id="IPR024368">
    <property type="entry name" value="Ecl1/2/3"/>
</dbReference>